<dbReference type="CDD" id="cd02440">
    <property type="entry name" value="AdoMet_MTases"/>
    <property type="match status" value="1"/>
</dbReference>
<dbReference type="SUPFAM" id="SSF53335">
    <property type="entry name" value="S-adenosyl-L-methionine-dependent methyltransferases"/>
    <property type="match status" value="1"/>
</dbReference>
<reference evidence="2" key="1">
    <citation type="submission" date="2020-10" db="EMBL/GenBank/DDBJ databases">
        <title>Taxonomic study of unclassified bacteria belonging to the class Ktedonobacteria.</title>
        <authorList>
            <person name="Yabe S."/>
            <person name="Wang C.M."/>
            <person name="Zheng Y."/>
            <person name="Sakai Y."/>
            <person name="Cavaletti L."/>
            <person name="Monciardini P."/>
            <person name="Donadio S."/>
        </authorList>
    </citation>
    <scope>NUCLEOTIDE SEQUENCE</scope>
    <source>
        <strain evidence="2">ID150040</strain>
    </source>
</reference>
<dbReference type="Pfam" id="PF13847">
    <property type="entry name" value="Methyltransf_31"/>
    <property type="match status" value="1"/>
</dbReference>
<dbReference type="InterPro" id="IPR029063">
    <property type="entry name" value="SAM-dependent_MTases_sf"/>
</dbReference>
<feature type="domain" description="Methyltransferase" evidence="1">
    <location>
        <begin position="52"/>
        <end position="178"/>
    </location>
</feature>
<dbReference type="PANTHER" id="PTHR43591">
    <property type="entry name" value="METHYLTRANSFERASE"/>
    <property type="match status" value="1"/>
</dbReference>
<evidence type="ECO:0000313" key="2">
    <source>
        <dbReference type="EMBL" id="GHO98628.1"/>
    </source>
</evidence>
<dbReference type="Proteomes" id="UP000597444">
    <property type="component" value="Unassembled WGS sequence"/>
</dbReference>
<evidence type="ECO:0000313" key="3">
    <source>
        <dbReference type="Proteomes" id="UP000597444"/>
    </source>
</evidence>
<dbReference type="Gene3D" id="3.40.50.150">
    <property type="entry name" value="Vaccinia Virus protein VP39"/>
    <property type="match status" value="1"/>
</dbReference>
<comment type="caution">
    <text evidence="2">The sequence shown here is derived from an EMBL/GenBank/DDBJ whole genome shotgun (WGS) entry which is preliminary data.</text>
</comment>
<dbReference type="GO" id="GO:0008168">
    <property type="term" value="F:methyltransferase activity"/>
    <property type="evidence" value="ECO:0007669"/>
    <property type="project" value="TreeGrafter"/>
</dbReference>
<sequence length="288" mass="32506">MQPPLNPSENKTTYFINPNDSGETQRLLDYDLLMTRAMGERLFPDSYTPSTGSLVIDFACGPGRWVNQAAFEYPESEFYGVDISSTMIRYARAQAQAQRLPNLTFQEGSVLDPQPFPGAAFDFVNARCISSFMPVSAWKPFLEEGKRITRPGGIIRLTEAEWLYTNSEAGEKIADLATRAQWLTGKSFSPDGKRFGSTLALPKLFREARLEDIQKQAYHLDVSFGTQSHALNYQMILAGLEMMRAFLVKTGVTTKDAFDALCQQFDYEMQDPNFLGCYYLLSVWGKRP</sequence>
<dbReference type="PANTHER" id="PTHR43591:SF24">
    <property type="entry name" value="2-METHOXY-6-POLYPRENYL-1,4-BENZOQUINOL METHYLASE, MITOCHONDRIAL"/>
    <property type="match status" value="1"/>
</dbReference>
<proteinExistence type="predicted"/>
<evidence type="ECO:0000259" key="1">
    <source>
        <dbReference type="Pfam" id="PF13847"/>
    </source>
</evidence>
<organism evidence="2 3">
    <name type="scientific">Reticulibacter mediterranei</name>
    <dbReference type="NCBI Taxonomy" id="2778369"/>
    <lineage>
        <taxon>Bacteria</taxon>
        <taxon>Bacillati</taxon>
        <taxon>Chloroflexota</taxon>
        <taxon>Ktedonobacteria</taxon>
        <taxon>Ktedonobacterales</taxon>
        <taxon>Reticulibacteraceae</taxon>
        <taxon>Reticulibacter</taxon>
    </lineage>
</organism>
<dbReference type="EMBL" id="BNJK01000002">
    <property type="protein sequence ID" value="GHO98628.1"/>
    <property type="molecule type" value="Genomic_DNA"/>
</dbReference>
<dbReference type="AlphaFoldDB" id="A0A8J3IQY0"/>
<dbReference type="RefSeq" id="WP_220209334.1">
    <property type="nucleotide sequence ID" value="NZ_BNJK01000002.1"/>
</dbReference>
<keyword evidence="3" id="KW-1185">Reference proteome</keyword>
<accession>A0A8J3IQY0</accession>
<gene>
    <name evidence="2" type="ORF">KSF_086760</name>
</gene>
<name>A0A8J3IQY0_9CHLR</name>
<dbReference type="InterPro" id="IPR025714">
    <property type="entry name" value="Methyltranfer_dom"/>
</dbReference>
<protein>
    <recommendedName>
        <fullName evidence="1">Methyltransferase domain-containing protein</fullName>
    </recommendedName>
</protein>